<dbReference type="PANTHER" id="PTHR36001">
    <property type="entry name" value="CTAGE FAMILY PROTEIN-RELATED"/>
    <property type="match status" value="1"/>
</dbReference>
<evidence type="ECO:0000313" key="2">
    <source>
        <dbReference type="EMBL" id="KAF4390677.1"/>
    </source>
</evidence>
<evidence type="ECO:0000313" key="3">
    <source>
        <dbReference type="Proteomes" id="UP000583929"/>
    </source>
</evidence>
<dbReference type="InterPro" id="IPR053327">
    <property type="entry name" value="KIP"/>
</dbReference>
<dbReference type="Proteomes" id="UP000583929">
    <property type="component" value="Unassembled WGS sequence"/>
</dbReference>
<comment type="caution">
    <text evidence="2">The sequence shown here is derived from an EMBL/GenBank/DDBJ whole genome shotgun (WGS) entry which is preliminary data.</text>
</comment>
<accession>A0A7J6H5Y4</accession>
<organism evidence="2 3">
    <name type="scientific">Cannabis sativa</name>
    <name type="common">Hemp</name>
    <name type="synonym">Marijuana</name>
    <dbReference type="NCBI Taxonomy" id="3483"/>
    <lineage>
        <taxon>Eukaryota</taxon>
        <taxon>Viridiplantae</taxon>
        <taxon>Streptophyta</taxon>
        <taxon>Embryophyta</taxon>
        <taxon>Tracheophyta</taxon>
        <taxon>Spermatophyta</taxon>
        <taxon>Magnoliopsida</taxon>
        <taxon>eudicotyledons</taxon>
        <taxon>Gunneridae</taxon>
        <taxon>Pentapetalae</taxon>
        <taxon>rosids</taxon>
        <taxon>fabids</taxon>
        <taxon>Rosales</taxon>
        <taxon>Cannabaceae</taxon>
        <taxon>Cannabis</taxon>
    </lineage>
</organism>
<dbReference type="AlphaFoldDB" id="A0A7J6H5Y4"/>
<keyword evidence="1" id="KW-0175">Coiled coil</keyword>
<gene>
    <name evidence="2" type="ORF">G4B88_015567</name>
</gene>
<evidence type="ECO:0000256" key="1">
    <source>
        <dbReference type="SAM" id="Coils"/>
    </source>
</evidence>
<dbReference type="Gene3D" id="1.10.287.1490">
    <property type="match status" value="1"/>
</dbReference>
<dbReference type="PANTHER" id="PTHR36001:SF2">
    <property type="entry name" value="CTAGE FAMILY PROTEIN-RELATED"/>
    <property type="match status" value="1"/>
</dbReference>
<keyword evidence="3" id="KW-1185">Reference proteome</keyword>
<name>A0A7J6H5Y4_CANSA</name>
<dbReference type="EMBL" id="JAATIQ010000062">
    <property type="protein sequence ID" value="KAF4390677.1"/>
    <property type="molecule type" value="Genomic_DNA"/>
</dbReference>
<reference evidence="2 3" key="1">
    <citation type="journal article" date="2020" name="bioRxiv">
        <title>Sequence and annotation of 42 cannabis genomes reveals extensive copy number variation in cannabinoid synthesis and pathogen resistance genes.</title>
        <authorList>
            <person name="Mckernan K.J."/>
            <person name="Helbert Y."/>
            <person name="Kane L.T."/>
            <person name="Ebling H."/>
            <person name="Zhang L."/>
            <person name="Liu B."/>
            <person name="Eaton Z."/>
            <person name="Mclaughlin S."/>
            <person name="Kingan S."/>
            <person name="Baybayan P."/>
            <person name="Concepcion G."/>
            <person name="Jordan M."/>
            <person name="Riva A."/>
            <person name="Barbazuk W."/>
            <person name="Harkins T."/>
        </authorList>
    </citation>
    <scope>NUCLEOTIDE SEQUENCE [LARGE SCALE GENOMIC DNA]</scope>
    <source>
        <strain evidence="3">cv. Jamaican Lion 4</strain>
        <tissue evidence="2">Leaf</tissue>
    </source>
</reference>
<sequence>MAGTTGSDPQKQFLTLIRSFAAEKSQGERRVVGLRKRIEELRSDLEGTNAELEDVKRAKEITEQEIKGYEVELALSETSIQSLKSRVSLIQDEIATVGSDLEALKNNEGALRDEFIRQMFEMNAMIRKFQETVASNFHKECSFGTVAEEGYKLSVKEPNEVTFTCHEDMIAQVISQITKEEEEYRSEQEIQKQTQREFINCEKKVSLIETSELEQVYASIAEELQRRCICPNCHLENVDILSGILQPNEAN</sequence>
<protein>
    <submittedName>
        <fullName evidence="2">Uncharacterized protein</fullName>
    </submittedName>
</protein>
<dbReference type="SUPFAM" id="SSF57997">
    <property type="entry name" value="Tropomyosin"/>
    <property type="match status" value="1"/>
</dbReference>
<feature type="coiled-coil region" evidence="1">
    <location>
        <begin position="24"/>
        <end position="72"/>
    </location>
</feature>
<proteinExistence type="predicted"/>